<dbReference type="EMBL" id="JAXOVC010000006">
    <property type="protein sequence ID" value="KAK4500116.1"/>
    <property type="molecule type" value="Genomic_DNA"/>
</dbReference>
<keyword evidence="2" id="KW-0597">Phosphoprotein</keyword>
<dbReference type="Gene3D" id="3.40.50.12780">
    <property type="entry name" value="N-terminal domain of ligase-like"/>
    <property type="match status" value="1"/>
</dbReference>
<evidence type="ECO:0000259" key="4">
    <source>
        <dbReference type="Pfam" id="PF00501"/>
    </source>
</evidence>
<evidence type="ECO:0000256" key="1">
    <source>
        <dbReference type="ARBA" id="ARBA00022450"/>
    </source>
</evidence>
<reference evidence="5 6" key="1">
    <citation type="journal article" date="2023" name="G3 (Bethesda)">
        <title>A chromosome-level genome assembly of Zasmidium syzygii isolated from banana leaves.</title>
        <authorList>
            <person name="van Westerhoven A.C."/>
            <person name="Mehrabi R."/>
            <person name="Talebi R."/>
            <person name="Steentjes M.B.F."/>
            <person name="Corcolon B."/>
            <person name="Chong P.A."/>
            <person name="Kema G.H.J."/>
            <person name="Seidl M.F."/>
        </authorList>
    </citation>
    <scope>NUCLEOTIDE SEQUENCE [LARGE SCALE GENOMIC DNA]</scope>
    <source>
        <strain evidence="5 6">P124</strain>
    </source>
</reference>
<dbReference type="InterPro" id="IPR000873">
    <property type="entry name" value="AMP-dep_synth/lig_dom"/>
</dbReference>
<dbReference type="SUPFAM" id="SSF56801">
    <property type="entry name" value="Acetyl-CoA synthetase-like"/>
    <property type="match status" value="1"/>
</dbReference>
<comment type="caution">
    <text evidence="5">The sequence shown here is derived from an EMBL/GenBank/DDBJ whole genome shotgun (WGS) entry which is preliminary data.</text>
</comment>
<organism evidence="5 6">
    <name type="scientific">Zasmidium cellare</name>
    <name type="common">Wine cellar mold</name>
    <name type="synonym">Racodium cellare</name>
    <dbReference type="NCBI Taxonomy" id="395010"/>
    <lineage>
        <taxon>Eukaryota</taxon>
        <taxon>Fungi</taxon>
        <taxon>Dikarya</taxon>
        <taxon>Ascomycota</taxon>
        <taxon>Pezizomycotina</taxon>
        <taxon>Dothideomycetes</taxon>
        <taxon>Dothideomycetidae</taxon>
        <taxon>Mycosphaerellales</taxon>
        <taxon>Mycosphaerellaceae</taxon>
        <taxon>Zasmidium</taxon>
    </lineage>
</organism>
<dbReference type="InterPro" id="IPR042099">
    <property type="entry name" value="ANL_N_sf"/>
</dbReference>
<evidence type="ECO:0000256" key="2">
    <source>
        <dbReference type="ARBA" id="ARBA00022553"/>
    </source>
</evidence>
<protein>
    <recommendedName>
        <fullName evidence="4">AMP-dependent synthetase/ligase domain-containing protein</fullName>
    </recommendedName>
</protein>
<evidence type="ECO:0000313" key="6">
    <source>
        <dbReference type="Proteomes" id="UP001305779"/>
    </source>
</evidence>
<gene>
    <name evidence="5" type="ORF">PRZ48_008302</name>
</gene>
<dbReference type="PANTHER" id="PTHR43439">
    <property type="entry name" value="PHENYLACETATE-COENZYME A LIGASE"/>
    <property type="match status" value="1"/>
</dbReference>
<dbReference type="InterPro" id="IPR051414">
    <property type="entry name" value="Adenylate-forming_Reductase"/>
</dbReference>
<dbReference type="Pfam" id="PF00501">
    <property type="entry name" value="AMP-binding"/>
    <property type="match status" value="1"/>
</dbReference>
<feature type="region of interest" description="Disordered" evidence="3">
    <location>
        <begin position="1"/>
        <end position="23"/>
    </location>
</feature>
<name>A0ABR0EF32_ZASCE</name>
<dbReference type="Proteomes" id="UP001305779">
    <property type="component" value="Unassembled WGS sequence"/>
</dbReference>
<feature type="domain" description="AMP-dependent synthetase/ligase" evidence="4">
    <location>
        <begin position="37"/>
        <end position="359"/>
    </location>
</feature>
<dbReference type="PANTHER" id="PTHR43439:SF2">
    <property type="entry name" value="ENZYME, PUTATIVE (JCVI)-RELATED"/>
    <property type="match status" value="1"/>
</dbReference>
<keyword evidence="1" id="KW-0596">Phosphopantetheine</keyword>
<dbReference type="Pfam" id="PF23562">
    <property type="entry name" value="AMP-binding_C_3"/>
    <property type="match status" value="1"/>
</dbReference>
<keyword evidence="6" id="KW-1185">Reference proteome</keyword>
<evidence type="ECO:0000313" key="5">
    <source>
        <dbReference type="EMBL" id="KAK4500116.1"/>
    </source>
</evidence>
<accession>A0ABR0EF32</accession>
<proteinExistence type="predicted"/>
<sequence length="562" mass="62549">MGLPSHADSYSESNPDPATPAARGRRTALATLFRRAEVEPNKLFGSFPLTDDIEDGFRDFTFAELAKAIDACAWHLKEVFGTSEKFEAILYMGTNDFRYTIIMYAAIKCGFQALFINPRYPIGGIMAVIEKMDCFKACYSPEEQSVIENIQSRRPGFEASEFASLTHWLDAEPKPFPYNKTWEESKNDPALSVHSSGTTGLPKPITFKNGYFTTTDVSWPVPPGKRNLHPVAGIEGCQMAFSIFPQAHAGGLIMNNIRTIYSNCASVMLPARADYTRSAPLVLEIMRRKAVDTLSATPLLLENICKLPGGVEALCKLHSILNAGGPLRPNVAETIAANKIFTLNIYGATELGFIPAVDVDPEDYEYFHFNPYYKPVFEPVGDDVGSHELVIRKPPGPEGEELHLKRGITWSFGVDEHRTKDLFVPHPTKPDLWKYYGRTDDILVLAHAGKINPIPLEDIISTHPGVSGTFVTGEYRFPPAILVEPAQKVADHKLFIDDIWPVIEKANAKLRKEMRIPKDMVAVLEEQGLSRGIKGQIVRKTNVQKHGDVIDKLYAEREKVAS</sequence>
<evidence type="ECO:0000256" key="3">
    <source>
        <dbReference type="SAM" id="MobiDB-lite"/>
    </source>
</evidence>